<sequence length="848" mass="99292">MNVFQTCSDIVDAVPLSASQRLYLKPIARFNISVQLPQTKRPGKTISNWEVMEKMKSMITPEEFTVLKVSKSTLEFIRFECEIENKSQLSNVIVRLDGRTIKLAGFPELLKLRAAEAKIPYPTRHTWDSYFRDAKNMNEMKPGERPDTIHISNLPCKWFASKQDRKETKDVPSEYILKKVFEIFGDVRCVDIPISDPYRSQMKSNISGIKTFSFGQELSFEGYVQFKEYVCFVKAMDALRGMKLLYKEGDKAFTASIKNTYKLLISQQQGWFCCAGVKVDFDRTKHMSDVSIRRRRIERDKLMGKERDLEEKLRREQEEEERRREEDRLRKLEEKQERVNRRKSREEKRKCNQLKKLRDVAAQEMNEKIAIEERKLLIAQRKLESIRLLDELFERVKEVVKQRGTGKRDNTLTKPVPVENKEAAKLRKKEERARAKRERLQDKERQLRDKLVHKYKCAQERTMYTQREKLRFTKLRSVLADTSTTIDGVRSKNTNIDTEDSSEDTSEVTSTELNESRDTSWTEKQGFDDNNFHMGAQYKDQQWYPPNNYQSHYPHPGFYNNNPRYQYRGRGFYPRRRRFYHPFRQPYGRGRGQKPNFYDYDQEYYRYFQKFSKSDKNGHIRDTDQGHSQGIALELQQDHDQGIDPELQQDHDQGIDPELQQDHDQGIDPKLQKDHDQGIDPKLQQDHNQGINPELQQDHGQGTDPGLLQGHGQGTGLELSQGHGQDTSPELLQGHDPSSGPELLRSHIQDIDREPLQSQKQYLNHNRAQDCVLEVIQRLVPNHTVCPELILSLAPCLNCNNHKLNPGLVLDLDLNHEKKHILDHIQKTLPPHNDADVSAKPEFHYVVS</sequence>
<dbReference type="AlphaFoldDB" id="A0A7R9CGJ3"/>
<organism evidence="3">
    <name type="scientific">Timema cristinae</name>
    <name type="common">Walking stick</name>
    <dbReference type="NCBI Taxonomy" id="61476"/>
    <lineage>
        <taxon>Eukaryota</taxon>
        <taxon>Metazoa</taxon>
        <taxon>Ecdysozoa</taxon>
        <taxon>Arthropoda</taxon>
        <taxon>Hexapoda</taxon>
        <taxon>Insecta</taxon>
        <taxon>Pterygota</taxon>
        <taxon>Neoptera</taxon>
        <taxon>Polyneoptera</taxon>
        <taxon>Phasmatodea</taxon>
        <taxon>Timematodea</taxon>
        <taxon>Timematoidea</taxon>
        <taxon>Timematidae</taxon>
        <taxon>Timema</taxon>
    </lineage>
</organism>
<feature type="coiled-coil region" evidence="1">
    <location>
        <begin position="299"/>
        <end position="382"/>
    </location>
</feature>
<gene>
    <name evidence="3" type="ORF">TCEB3V08_LOCUS3504</name>
</gene>
<proteinExistence type="predicted"/>
<dbReference type="CDD" id="cd12264">
    <property type="entry name" value="RRM_AKAP17A"/>
    <property type="match status" value="1"/>
</dbReference>
<name>A0A7R9CGJ3_TIMCR</name>
<dbReference type="PANTHER" id="PTHR12484">
    <property type="entry name" value="B-LYMPHOCYTE ANTIGEN-RELATED"/>
    <property type="match status" value="1"/>
</dbReference>
<feature type="compositionally biased region" description="Basic and acidic residues" evidence="2">
    <location>
        <begin position="514"/>
        <end position="526"/>
    </location>
</feature>
<dbReference type="InterPro" id="IPR056852">
    <property type="entry name" value="AK17A/B"/>
</dbReference>
<feature type="coiled-coil region" evidence="1">
    <location>
        <begin position="418"/>
        <end position="450"/>
    </location>
</feature>
<dbReference type="EMBL" id="OC317337">
    <property type="protein sequence ID" value="CAD7396227.1"/>
    <property type="molecule type" value="Genomic_DNA"/>
</dbReference>
<feature type="region of interest" description="Disordered" evidence="2">
    <location>
        <begin position="643"/>
        <end position="743"/>
    </location>
</feature>
<evidence type="ECO:0000313" key="3">
    <source>
        <dbReference type="EMBL" id="CAD7396227.1"/>
    </source>
</evidence>
<dbReference type="Pfam" id="PF25015">
    <property type="entry name" value="RBD_AKAP-17A"/>
    <property type="match status" value="2"/>
</dbReference>
<feature type="region of interest" description="Disordered" evidence="2">
    <location>
        <begin position="488"/>
        <end position="526"/>
    </location>
</feature>
<accession>A0A7R9CGJ3</accession>
<reference evidence="3" key="1">
    <citation type="submission" date="2020-11" db="EMBL/GenBank/DDBJ databases">
        <authorList>
            <person name="Tran Van P."/>
        </authorList>
    </citation>
    <scope>NUCLEOTIDE SEQUENCE</scope>
</reference>
<evidence type="ECO:0008006" key="4">
    <source>
        <dbReference type="Google" id="ProtNLM"/>
    </source>
</evidence>
<protein>
    <recommendedName>
        <fullName evidence="4">A-kinase anchor protein 17A</fullName>
    </recommendedName>
</protein>
<keyword evidence="1" id="KW-0175">Coiled coil</keyword>
<feature type="compositionally biased region" description="Polar residues" evidence="2">
    <location>
        <begin position="686"/>
        <end position="700"/>
    </location>
</feature>
<feature type="compositionally biased region" description="Basic and acidic residues" evidence="2">
    <location>
        <begin position="643"/>
        <end position="685"/>
    </location>
</feature>
<evidence type="ECO:0000256" key="2">
    <source>
        <dbReference type="SAM" id="MobiDB-lite"/>
    </source>
</evidence>
<dbReference type="PANTHER" id="PTHR12484:SF4">
    <property type="entry name" value="A-KINASE ANCHOR PROTEIN 17A"/>
    <property type="match status" value="1"/>
</dbReference>
<feature type="compositionally biased region" description="Acidic residues" evidence="2">
    <location>
        <begin position="497"/>
        <end position="506"/>
    </location>
</feature>
<evidence type="ECO:0000256" key="1">
    <source>
        <dbReference type="SAM" id="Coils"/>
    </source>
</evidence>